<dbReference type="OrthoDB" id="6628906at2759"/>
<proteinExistence type="predicted"/>
<dbReference type="EMBL" id="CABPRJ010000952">
    <property type="protein sequence ID" value="VVC31930.1"/>
    <property type="molecule type" value="Genomic_DNA"/>
</dbReference>
<keyword evidence="2" id="KW-1185">Reference proteome</keyword>
<name>A0A5E4MNM0_9HEMI</name>
<protein>
    <submittedName>
        <fullName evidence="1">Uncharacterized protein</fullName>
    </submittedName>
</protein>
<gene>
    <name evidence="1" type="ORF">CINCED_3A017531</name>
</gene>
<organism evidence="1 2">
    <name type="scientific">Cinara cedri</name>
    <dbReference type="NCBI Taxonomy" id="506608"/>
    <lineage>
        <taxon>Eukaryota</taxon>
        <taxon>Metazoa</taxon>
        <taxon>Ecdysozoa</taxon>
        <taxon>Arthropoda</taxon>
        <taxon>Hexapoda</taxon>
        <taxon>Insecta</taxon>
        <taxon>Pterygota</taxon>
        <taxon>Neoptera</taxon>
        <taxon>Paraneoptera</taxon>
        <taxon>Hemiptera</taxon>
        <taxon>Sternorrhyncha</taxon>
        <taxon>Aphidomorpha</taxon>
        <taxon>Aphidoidea</taxon>
        <taxon>Aphididae</taxon>
        <taxon>Lachninae</taxon>
        <taxon>Cinara</taxon>
    </lineage>
</organism>
<reference evidence="1 2" key="1">
    <citation type="submission" date="2019-08" db="EMBL/GenBank/DDBJ databases">
        <authorList>
            <person name="Alioto T."/>
            <person name="Alioto T."/>
            <person name="Gomez Garrido J."/>
        </authorList>
    </citation>
    <scope>NUCLEOTIDE SEQUENCE [LARGE SCALE GENOMIC DNA]</scope>
</reference>
<dbReference type="AlphaFoldDB" id="A0A5E4MNM0"/>
<accession>A0A5E4MNM0</accession>
<sequence length="99" mass="11930">MHNEIKLRVSVANKSYYALEKLFKLKLLFRRSKERLYSSFLRPVLTYACETWSTTKGDEEKMACFERRVLRMIYGPILENEVYRRRTNVEAMYGGQMEF</sequence>
<evidence type="ECO:0000313" key="2">
    <source>
        <dbReference type="Proteomes" id="UP000325440"/>
    </source>
</evidence>
<evidence type="ECO:0000313" key="1">
    <source>
        <dbReference type="EMBL" id="VVC31930.1"/>
    </source>
</evidence>
<dbReference type="Proteomes" id="UP000325440">
    <property type="component" value="Unassembled WGS sequence"/>
</dbReference>